<organism evidence="4 5">
    <name type="scientific">Acidiphilium iwatense</name>
    <dbReference type="NCBI Taxonomy" id="768198"/>
    <lineage>
        <taxon>Bacteria</taxon>
        <taxon>Pseudomonadati</taxon>
        <taxon>Pseudomonadota</taxon>
        <taxon>Alphaproteobacteria</taxon>
        <taxon>Acetobacterales</taxon>
        <taxon>Acidocellaceae</taxon>
        <taxon>Acidiphilium</taxon>
    </lineage>
</organism>
<evidence type="ECO:0000313" key="5">
    <source>
        <dbReference type="Proteomes" id="UP001521209"/>
    </source>
</evidence>
<keyword evidence="5" id="KW-1185">Reference proteome</keyword>
<comment type="caution">
    <text evidence="4">The sequence shown here is derived from an EMBL/GenBank/DDBJ whole genome shotgun (WGS) entry which is preliminary data.</text>
</comment>
<accession>A0ABS9DYP7</accession>
<keyword evidence="2 3" id="KW-0732">Signal</keyword>
<proteinExistence type="inferred from homology"/>
<dbReference type="Pfam" id="PF03524">
    <property type="entry name" value="CagX"/>
    <property type="match status" value="1"/>
</dbReference>
<reference evidence="4 5" key="1">
    <citation type="submission" date="2022-01" db="EMBL/GenBank/DDBJ databases">
        <authorList>
            <person name="Won M."/>
            <person name="Kim S.-J."/>
            <person name="Kwon S.-W."/>
        </authorList>
    </citation>
    <scope>NUCLEOTIDE SEQUENCE [LARGE SCALE GENOMIC DNA]</scope>
    <source>
        <strain evidence="4 5">KCTC 23505</strain>
    </source>
</reference>
<evidence type="ECO:0000256" key="3">
    <source>
        <dbReference type="SAM" id="SignalP"/>
    </source>
</evidence>
<evidence type="ECO:0000256" key="2">
    <source>
        <dbReference type="ARBA" id="ARBA00022729"/>
    </source>
</evidence>
<evidence type="ECO:0000256" key="1">
    <source>
        <dbReference type="ARBA" id="ARBA00006135"/>
    </source>
</evidence>
<comment type="similarity">
    <text evidence="1">Belongs to the TrbG/VirB9 family.</text>
</comment>
<dbReference type="RefSeq" id="WP_235705094.1">
    <property type="nucleotide sequence ID" value="NZ_JAKGBZ010000031.1"/>
</dbReference>
<dbReference type="PROSITE" id="PS51257">
    <property type="entry name" value="PROKAR_LIPOPROTEIN"/>
    <property type="match status" value="1"/>
</dbReference>
<protein>
    <submittedName>
        <fullName evidence="4">P-type conjugative transfer protein TrbG</fullName>
    </submittedName>
</protein>
<dbReference type="EMBL" id="JAKGBZ010000031">
    <property type="protein sequence ID" value="MCF3947818.1"/>
    <property type="molecule type" value="Genomic_DNA"/>
</dbReference>
<dbReference type="Gene3D" id="2.60.40.2500">
    <property type="match status" value="1"/>
</dbReference>
<feature type="chain" id="PRO_5045606730" evidence="3">
    <location>
        <begin position="28"/>
        <end position="346"/>
    </location>
</feature>
<dbReference type="CDD" id="cd06911">
    <property type="entry name" value="VirB9_CagX_TrbG"/>
    <property type="match status" value="1"/>
</dbReference>
<evidence type="ECO:0000313" key="4">
    <source>
        <dbReference type="EMBL" id="MCF3947818.1"/>
    </source>
</evidence>
<sequence length="346" mass="37565">MHHIRLNRTVRSAVILAASALTLVACAGKMPPPAIHYDSTDFKPATLAPDPPKPVRIVTVAEPLPLPGQLMKLPAARGDAGAKTSVHEGSPAARVSAANNAALLEPTAHGYLNAIQVYPFVKGALYRLYAAPDRVTDIALQPGEKLVSVAAGDTVRWVVGNTTSGQGANKQVHVLVKPTAPGLNTNLVIMTNRRSYHLELQSTDHTAMAAISWTYPADELFALRQKNRQAEAAAPIARGVALANLNFRYRISGDDPPWRPVRAFDDGRKVYIEFPRRIDQGEAPPLFVVGPHGNDQLVNYRMEGNYYIVDQLFAAAELRLGTNPQQIVRITRTRTGAAASRVRTGW</sequence>
<gene>
    <name evidence="4" type="primary">trbG</name>
    <name evidence="4" type="ORF">L2A60_14140</name>
</gene>
<dbReference type="InterPro" id="IPR033645">
    <property type="entry name" value="VirB9/CagX/TrbG_C"/>
</dbReference>
<name>A0ABS9DYP7_9PROT</name>
<dbReference type="InterPro" id="IPR010258">
    <property type="entry name" value="Conjugal_tfr_TrbG/VirB9/CagX"/>
</dbReference>
<dbReference type="InterPro" id="IPR038161">
    <property type="entry name" value="VirB9/CagX/TrbG_C_sf"/>
</dbReference>
<dbReference type="InterPro" id="IPR014142">
    <property type="entry name" value="TrbG_Ti"/>
</dbReference>
<dbReference type="NCBIfam" id="TIGR02775">
    <property type="entry name" value="TrbG_Ti"/>
    <property type="match status" value="1"/>
</dbReference>
<feature type="signal peptide" evidence="3">
    <location>
        <begin position="1"/>
        <end position="27"/>
    </location>
</feature>
<dbReference type="Proteomes" id="UP001521209">
    <property type="component" value="Unassembled WGS sequence"/>
</dbReference>